<sequence>MKYCILLFLTTFFTNLASAQEKTAVYEKLANYEYVDVVKGGKKKKMPLLIAFHYSGGNPIETLADYDLLKTAVRIIIPKGNFPKRSGFSYYPTNYYQQDSLTQYNLAMKSVDSIAKFVAAIEKKYNTVAVVSGISQGGDISFLLAKHYPHLIQASFPFAAVIHSFINKELLHQAIIKKPIYIFQGESDQIIPHLLTKKKVGEIGNKMNIKLFTYPKVGHEISAEMKIDYSKLMDQYLKK</sequence>
<dbReference type="STRING" id="414048.SAMN04489864_106251"/>
<evidence type="ECO:0000259" key="2">
    <source>
        <dbReference type="Pfam" id="PF01738"/>
    </source>
</evidence>
<dbReference type="InterPro" id="IPR002925">
    <property type="entry name" value="Dienelactn_hydro"/>
</dbReference>
<proteinExistence type="predicted"/>
<accession>A0A1I2Y8A0</accession>
<keyword evidence="1" id="KW-0732">Signal</keyword>
<dbReference type="Pfam" id="PF01738">
    <property type="entry name" value="DLH"/>
    <property type="match status" value="1"/>
</dbReference>
<organism evidence="3 4">
    <name type="scientific">Pedobacter insulae</name>
    <dbReference type="NCBI Taxonomy" id="414048"/>
    <lineage>
        <taxon>Bacteria</taxon>
        <taxon>Pseudomonadati</taxon>
        <taxon>Bacteroidota</taxon>
        <taxon>Sphingobacteriia</taxon>
        <taxon>Sphingobacteriales</taxon>
        <taxon>Sphingobacteriaceae</taxon>
        <taxon>Pedobacter</taxon>
    </lineage>
</organism>
<dbReference type="AlphaFoldDB" id="A0A1I2Y8A0"/>
<dbReference type="Gene3D" id="3.40.50.1820">
    <property type="entry name" value="alpha/beta hydrolase"/>
    <property type="match status" value="1"/>
</dbReference>
<protein>
    <submittedName>
        <fullName evidence="3">Dienelactone hydrolase family protein</fullName>
    </submittedName>
</protein>
<dbReference type="RefSeq" id="WP_090994386.1">
    <property type="nucleotide sequence ID" value="NZ_FOPP01000006.1"/>
</dbReference>
<dbReference type="EMBL" id="FOPP01000006">
    <property type="protein sequence ID" value="SFH21176.1"/>
    <property type="molecule type" value="Genomic_DNA"/>
</dbReference>
<feature type="signal peptide" evidence="1">
    <location>
        <begin position="1"/>
        <end position="19"/>
    </location>
</feature>
<keyword evidence="4" id="KW-1185">Reference proteome</keyword>
<feature type="domain" description="Dienelactone hydrolase" evidence="2">
    <location>
        <begin position="116"/>
        <end position="229"/>
    </location>
</feature>
<dbReference type="SUPFAM" id="SSF53474">
    <property type="entry name" value="alpha/beta-Hydrolases"/>
    <property type="match status" value="1"/>
</dbReference>
<name>A0A1I2Y8A0_9SPHI</name>
<dbReference type="InterPro" id="IPR029058">
    <property type="entry name" value="AB_hydrolase_fold"/>
</dbReference>
<gene>
    <name evidence="3" type="ORF">SAMN04489864_106251</name>
</gene>
<evidence type="ECO:0000313" key="4">
    <source>
        <dbReference type="Proteomes" id="UP000199666"/>
    </source>
</evidence>
<evidence type="ECO:0000256" key="1">
    <source>
        <dbReference type="SAM" id="SignalP"/>
    </source>
</evidence>
<dbReference type="GO" id="GO:0016787">
    <property type="term" value="F:hydrolase activity"/>
    <property type="evidence" value="ECO:0007669"/>
    <property type="project" value="UniProtKB-KW"/>
</dbReference>
<evidence type="ECO:0000313" key="3">
    <source>
        <dbReference type="EMBL" id="SFH21176.1"/>
    </source>
</evidence>
<reference evidence="3 4" key="1">
    <citation type="submission" date="2016-10" db="EMBL/GenBank/DDBJ databases">
        <authorList>
            <person name="de Groot N.N."/>
        </authorList>
    </citation>
    <scope>NUCLEOTIDE SEQUENCE [LARGE SCALE GENOMIC DNA]</scope>
    <source>
        <strain evidence="3 4">DSM 18684</strain>
    </source>
</reference>
<dbReference type="Proteomes" id="UP000199666">
    <property type="component" value="Unassembled WGS sequence"/>
</dbReference>
<dbReference type="OrthoDB" id="699118at2"/>
<feature type="chain" id="PRO_5011716116" evidence="1">
    <location>
        <begin position="20"/>
        <end position="239"/>
    </location>
</feature>
<keyword evidence="3" id="KW-0378">Hydrolase</keyword>